<dbReference type="Pfam" id="PF00072">
    <property type="entry name" value="Response_reg"/>
    <property type="match status" value="1"/>
</dbReference>
<accession>A0A0G3CNI0</accession>
<protein>
    <submittedName>
        <fullName evidence="3">Response regulator domain-containing protein</fullName>
    </submittedName>
</protein>
<feature type="modified residue" description="4-aspartylphosphate" evidence="1">
    <location>
        <position position="8"/>
    </location>
</feature>
<dbReference type="InterPro" id="IPR011006">
    <property type="entry name" value="CheY-like_superfamily"/>
</dbReference>
<evidence type="ECO:0000256" key="1">
    <source>
        <dbReference type="PROSITE-ProRule" id="PRU00169"/>
    </source>
</evidence>
<dbReference type="InterPro" id="IPR001789">
    <property type="entry name" value="Sig_transdc_resp-reg_receiver"/>
</dbReference>
<reference evidence="4" key="1">
    <citation type="submission" date="2014-06" db="EMBL/GenBank/DDBJ databases">
        <title>The complete genome sequence of Methanosarcina barkeri CM1.</title>
        <authorList>
            <consortium name="Pastoral Greenhouse Gas Research Consortium"/>
            <person name="Lambie S.C."/>
            <person name="Leahy S.C."/>
            <person name="Kelly W.J."/>
            <person name="Li D."/>
            <person name="Reilly K."/>
            <person name="Attwood G.T."/>
            <person name="Altermann E."/>
        </authorList>
    </citation>
    <scope>NUCLEOTIDE SEQUENCE [LARGE SCALE GENOMIC DNA]</scope>
    <source>
        <strain evidence="4">CM1</strain>
    </source>
</reference>
<dbReference type="Gene3D" id="3.40.50.2300">
    <property type="match status" value="1"/>
</dbReference>
<dbReference type="PANTHER" id="PTHR42872">
    <property type="entry name" value="PROTEIN-GLUTAMATE METHYLESTERASE/PROTEIN-GLUTAMINE GLUTAMINASE"/>
    <property type="match status" value="1"/>
</dbReference>
<evidence type="ECO:0000313" key="3">
    <source>
        <dbReference type="EMBL" id="AKJ40642.1"/>
    </source>
</evidence>
<dbReference type="PANTHER" id="PTHR42872:SF6">
    <property type="entry name" value="PROTEIN-GLUTAMATE METHYLESTERASE_PROTEIN-GLUTAMINE GLUTAMINASE"/>
    <property type="match status" value="1"/>
</dbReference>
<organism evidence="3 4">
    <name type="scientific">Methanosarcina barkeri CM1</name>
    <dbReference type="NCBI Taxonomy" id="796385"/>
    <lineage>
        <taxon>Archaea</taxon>
        <taxon>Methanobacteriati</taxon>
        <taxon>Methanobacteriota</taxon>
        <taxon>Stenosarchaea group</taxon>
        <taxon>Methanomicrobia</taxon>
        <taxon>Methanosarcinales</taxon>
        <taxon>Methanosarcinaceae</taxon>
        <taxon>Methanosarcina</taxon>
    </lineage>
</organism>
<keyword evidence="1" id="KW-0597">Phosphoprotein</keyword>
<dbReference type="GO" id="GO:0000160">
    <property type="term" value="P:phosphorelay signal transduction system"/>
    <property type="evidence" value="ECO:0007669"/>
    <property type="project" value="InterPro"/>
</dbReference>
<dbReference type="PROSITE" id="PS50110">
    <property type="entry name" value="RESPONSE_REGULATORY"/>
    <property type="match status" value="1"/>
</dbReference>
<reference evidence="3 4" key="2">
    <citation type="journal article" date="2015" name="Stand. Genomic Sci.">
        <title>The complete genome sequence of the rumen methanogen Methanosarcina barkeri CM1.</title>
        <authorList>
            <person name="Lambie S.C."/>
            <person name="Kelly W.J."/>
            <person name="Leahy S.C."/>
            <person name="Li D."/>
            <person name="Reilly K."/>
            <person name="McAllister T.A."/>
            <person name="Valle E.R."/>
            <person name="Attwood G.T."/>
            <person name="Altermann E."/>
        </authorList>
    </citation>
    <scope>NUCLEOTIDE SEQUENCE [LARGE SCALE GENOMIC DNA]</scope>
    <source>
        <strain evidence="3 4">CM1</strain>
    </source>
</reference>
<name>A0A0G3CNI0_METBA</name>
<feature type="domain" description="Response regulatory" evidence="2">
    <location>
        <begin position="1"/>
        <end position="74"/>
    </location>
</feature>
<evidence type="ECO:0000259" key="2">
    <source>
        <dbReference type="PROSITE" id="PS50110"/>
    </source>
</evidence>
<dbReference type="PATRIC" id="fig|796385.3.peg.4435"/>
<dbReference type="SUPFAM" id="SSF52172">
    <property type="entry name" value="CheY-like"/>
    <property type="match status" value="1"/>
</dbReference>
<dbReference type="EMBL" id="CP008746">
    <property type="protein sequence ID" value="AKJ40642.1"/>
    <property type="molecule type" value="Genomic_DNA"/>
</dbReference>
<dbReference type="Proteomes" id="UP000035331">
    <property type="component" value="Chromosome"/>
</dbReference>
<gene>
    <name evidence="3" type="ORF">MCM1_3659</name>
</gene>
<sequence length="92" mass="10247">MYDVVLLDNVMPILDGLKTLARIINECPNPVVMISALGKRAEEITLTAFEYRAVNVIQKPEGILSQNMPDMAEEICRKICAAVKAKTEVRTK</sequence>
<dbReference type="AlphaFoldDB" id="A0A0G3CNI0"/>
<proteinExistence type="predicted"/>
<evidence type="ECO:0000313" key="4">
    <source>
        <dbReference type="Proteomes" id="UP000035331"/>
    </source>
</evidence>